<dbReference type="Proteomes" id="UP000005824">
    <property type="component" value="Unassembled WGS sequence"/>
</dbReference>
<dbReference type="InParanoid" id="B4D243"/>
<organism evidence="2 3">
    <name type="scientific">Chthoniobacter flavus Ellin428</name>
    <dbReference type="NCBI Taxonomy" id="497964"/>
    <lineage>
        <taxon>Bacteria</taxon>
        <taxon>Pseudomonadati</taxon>
        <taxon>Verrucomicrobiota</taxon>
        <taxon>Spartobacteria</taxon>
        <taxon>Chthoniobacterales</taxon>
        <taxon>Chthoniobacteraceae</taxon>
        <taxon>Chthoniobacter</taxon>
    </lineage>
</organism>
<feature type="compositionally biased region" description="Polar residues" evidence="1">
    <location>
        <begin position="10"/>
        <end position="32"/>
    </location>
</feature>
<protein>
    <submittedName>
        <fullName evidence="2">Uncharacterized protein</fullName>
    </submittedName>
</protein>
<reference evidence="2 3" key="1">
    <citation type="journal article" date="2011" name="J. Bacteriol.">
        <title>Genome sequence of Chthoniobacter flavus Ellin428, an aerobic heterotrophic soil bacterium.</title>
        <authorList>
            <person name="Kant R."/>
            <person name="van Passel M.W."/>
            <person name="Palva A."/>
            <person name="Lucas S."/>
            <person name="Lapidus A."/>
            <person name="Glavina Del Rio T."/>
            <person name="Dalin E."/>
            <person name="Tice H."/>
            <person name="Bruce D."/>
            <person name="Goodwin L."/>
            <person name="Pitluck S."/>
            <person name="Larimer F.W."/>
            <person name="Land M.L."/>
            <person name="Hauser L."/>
            <person name="Sangwan P."/>
            <person name="de Vos W.M."/>
            <person name="Janssen P.H."/>
            <person name="Smidt H."/>
        </authorList>
    </citation>
    <scope>NUCLEOTIDE SEQUENCE [LARGE SCALE GENOMIC DNA]</scope>
    <source>
        <strain evidence="2 3">Ellin428</strain>
    </source>
</reference>
<accession>B4D243</accession>
<dbReference type="AlphaFoldDB" id="B4D243"/>
<proteinExistence type="predicted"/>
<gene>
    <name evidence="2" type="ORF">CfE428DRAFT_2968</name>
</gene>
<comment type="caution">
    <text evidence="2">The sequence shown here is derived from an EMBL/GenBank/DDBJ whole genome shotgun (WGS) entry which is preliminary data.</text>
</comment>
<evidence type="ECO:0000256" key="1">
    <source>
        <dbReference type="SAM" id="MobiDB-lite"/>
    </source>
</evidence>
<evidence type="ECO:0000313" key="2">
    <source>
        <dbReference type="EMBL" id="EDY19283.1"/>
    </source>
</evidence>
<dbReference type="EMBL" id="ABVL01000008">
    <property type="protein sequence ID" value="EDY19283.1"/>
    <property type="molecule type" value="Genomic_DNA"/>
</dbReference>
<feature type="region of interest" description="Disordered" evidence="1">
    <location>
        <begin position="1"/>
        <end position="55"/>
    </location>
</feature>
<name>B4D243_9BACT</name>
<keyword evidence="3" id="KW-1185">Reference proteome</keyword>
<evidence type="ECO:0000313" key="3">
    <source>
        <dbReference type="Proteomes" id="UP000005824"/>
    </source>
</evidence>
<sequence>MVTPEGFDNAAQTMSARGFQRVSNSSVASRSMPSGPVIGSGNTRAPATLKTSSMP</sequence>
<feature type="compositionally biased region" description="Polar residues" evidence="1">
    <location>
        <begin position="40"/>
        <end position="55"/>
    </location>
</feature>